<dbReference type="PANTHER" id="PTHR23501:SF153">
    <property type="entry name" value="AFLATOXIN EFFLUX PUMP, PUTATIVE-RELATED"/>
    <property type="match status" value="1"/>
</dbReference>
<evidence type="ECO:0000256" key="3">
    <source>
        <dbReference type="ARBA" id="ARBA00022989"/>
    </source>
</evidence>
<feature type="transmembrane region" description="Helical" evidence="5">
    <location>
        <begin position="439"/>
        <end position="458"/>
    </location>
</feature>
<dbReference type="Gene3D" id="1.20.1250.20">
    <property type="entry name" value="MFS general substrate transporter like domains"/>
    <property type="match status" value="1"/>
</dbReference>
<feature type="transmembrane region" description="Helical" evidence="5">
    <location>
        <begin position="85"/>
        <end position="103"/>
    </location>
</feature>
<reference evidence="8" key="1">
    <citation type="journal article" date="2017" name="Genome Biol. Evol.">
        <title>The complete genome sequence of the phytopathogenic fungus Sclerotinia sclerotiorum reveals insights into the genome architecture of broad host range pathogens.</title>
        <authorList>
            <person name="Derbyshire M."/>
            <person name="Denton-Giles M."/>
            <person name="Hegedus D."/>
            <person name="Seifbarghy S."/>
            <person name="Rollins J."/>
            <person name="van Kan J."/>
            <person name="Seidl M.F."/>
            <person name="Faino L."/>
            <person name="Mbengue M."/>
            <person name="Navaud O."/>
            <person name="Raffaele S."/>
            <person name="Hammond-Kosack K."/>
            <person name="Heard S."/>
            <person name="Oliver R."/>
        </authorList>
    </citation>
    <scope>NUCLEOTIDE SEQUENCE [LARGE SCALE GENOMIC DNA]</scope>
    <source>
        <strain evidence="8">ATCC 18683 / 1980 / Ss-1</strain>
    </source>
</reference>
<dbReference type="PROSITE" id="PS50850">
    <property type="entry name" value="MFS"/>
    <property type="match status" value="1"/>
</dbReference>
<dbReference type="FunFam" id="1.20.1720.10:FF:000012">
    <property type="entry name" value="MFS toxin efflux pump (AflT)"/>
    <property type="match status" value="1"/>
</dbReference>
<feature type="transmembrane region" description="Helical" evidence="5">
    <location>
        <begin position="244"/>
        <end position="263"/>
    </location>
</feature>
<evidence type="ECO:0000256" key="5">
    <source>
        <dbReference type="SAM" id="Phobius"/>
    </source>
</evidence>
<feature type="transmembrane region" description="Helical" evidence="5">
    <location>
        <begin position="312"/>
        <end position="332"/>
    </location>
</feature>
<feature type="transmembrane region" description="Helical" evidence="5">
    <location>
        <begin position="115"/>
        <end position="134"/>
    </location>
</feature>
<dbReference type="Proteomes" id="UP000177798">
    <property type="component" value="Chromosome 1"/>
</dbReference>
<dbReference type="InterPro" id="IPR020846">
    <property type="entry name" value="MFS_dom"/>
</dbReference>
<dbReference type="GO" id="GO:0016020">
    <property type="term" value="C:membrane"/>
    <property type="evidence" value="ECO:0007669"/>
    <property type="project" value="UniProtKB-SubCell"/>
</dbReference>
<keyword evidence="2 5" id="KW-0812">Transmembrane</keyword>
<dbReference type="EMBL" id="CP017814">
    <property type="protein sequence ID" value="APA05349.1"/>
    <property type="molecule type" value="Genomic_DNA"/>
</dbReference>
<dbReference type="InterPro" id="IPR011701">
    <property type="entry name" value="MFS"/>
</dbReference>
<keyword evidence="4 5" id="KW-0472">Membrane</keyword>
<evidence type="ECO:0000256" key="1">
    <source>
        <dbReference type="ARBA" id="ARBA00004141"/>
    </source>
</evidence>
<evidence type="ECO:0000313" key="8">
    <source>
        <dbReference type="Proteomes" id="UP000177798"/>
    </source>
</evidence>
<sequence length="564" mass="60037">MGEATSENSWRMSTIQHNESSEDIIASGDHAASEPDDAYREQSSRQIIPLLVSIFVTMFLVALDRTIISTAIPQITDEFSSLPDVGWYGSAYLLTCSSFQLLFGKFYTFWAVKTVLLLSVLLFEVGSIICGAAPSSAAFIVGRAISGIGAAGVFNGAIVCIIHAVPLQKRPRLLGLFGAIFGVASVVGPLVGGALTSKVTWRWCFYINAPVGGVAVIIISLCLNIPDQDNTKLALMKKLSQLDVIGNMVLIPGVVCLLLALQWGGQTYAWDNGRVIALLVLMAVAFVAFIAVQILLPNTATIPPRIANQRSIIAGFLATIFTGSSQYIYIYFLPVWFQAIGGVSAVDSGTRLLPLMLATVVATILAGVAVQKIGYYTPIAIAGSCIMCVGAGLLMTLQIDTGEGKWIGYQILYGFGTGMCSQAPNIAAQTVLPTQDVSIGVALMFFGQLMGAAVFVSAGQNVLDTQLVQRFSNFPGFEPSLITSSGVTSFLSSLPANLRETGLVEYNEALRRVFQIGLILSCLTALCIAMLEWKSVIKKPDAVDDDIHNTSNVGEKVVDADGSA</sequence>
<feature type="transmembrane region" description="Helical" evidence="5">
    <location>
        <begin position="174"/>
        <end position="194"/>
    </location>
</feature>
<feature type="transmembrane region" description="Helical" evidence="5">
    <location>
        <begin position="275"/>
        <end position="300"/>
    </location>
</feature>
<dbReference type="SUPFAM" id="SSF103473">
    <property type="entry name" value="MFS general substrate transporter"/>
    <property type="match status" value="1"/>
</dbReference>
<dbReference type="PRINTS" id="PR01036">
    <property type="entry name" value="TCRTETB"/>
</dbReference>
<feature type="transmembrane region" description="Helical" evidence="5">
    <location>
        <begin position="513"/>
        <end position="531"/>
    </location>
</feature>
<dbReference type="InterPro" id="IPR036259">
    <property type="entry name" value="MFS_trans_sf"/>
</dbReference>
<feature type="domain" description="Major facilitator superfamily (MFS) profile" evidence="6">
    <location>
        <begin position="50"/>
        <end position="536"/>
    </location>
</feature>
<evidence type="ECO:0000256" key="2">
    <source>
        <dbReference type="ARBA" id="ARBA00022692"/>
    </source>
</evidence>
<gene>
    <name evidence="7" type="ORF">sscle_01g001190</name>
</gene>
<feature type="transmembrane region" description="Helical" evidence="5">
    <location>
        <begin position="200"/>
        <end position="223"/>
    </location>
</feature>
<dbReference type="AlphaFoldDB" id="A0A1D9PRV4"/>
<feature type="transmembrane region" description="Helical" evidence="5">
    <location>
        <begin position="352"/>
        <end position="370"/>
    </location>
</feature>
<accession>A0A1D9PRV4</accession>
<evidence type="ECO:0000256" key="4">
    <source>
        <dbReference type="ARBA" id="ARBA00023136"/>
    </source>
</evidence>
<organism evidence="7 8">
    <name type="scientific">Sclerotinia sclerotiorum (strain ATCC 18683 / 1980 / Ss-1)</name>
    <name type="common">White mold</name>
    <name type="synonym">Whetzelinia sclerotiorum</name>
    <dbReference type="NCBI Taxonomy" id="665079"/>
    <lineage>
        <taxon>Eukaryota</taxon>
        <taxon>Fungi</taxon>
        <taxon>Dikarya</taxon>
        <taxon>Ascomycota</taxon>
        <taxon>Pezizomycotina</taxon>
        <taxon>Leotiomycetes</taxon>
        <taxon>Helotiales</taxon>
        <taxon>Sclerotiniaceae</taxon>
        <taxon>Sclerotinia</taxon>
    </lineage>
</organism>
<comment type="subcellular location">
    <subcellularLocation>
        <location evidence="1">Membrane</location>
        <topology evidence="1">Multi-pass membrane protein</topology>
    </subcellularLocation>
</comment>
<proteinExistence type="predicted"/>
<dbReference type="PANTHER" id="PTHR23501">
    <property type="entry name" value="MAJOR FACILITATOR SUPERFAMILY"/>
    <property type="match status" value="1"/>
</dbReference>
<dbReference type="GO" id="GO:0022857">
    <property type="term" value="F:transmembrane transporter activity"/>
    <property type="evidence" value="ECO:0007669"/>
    <property type="project" value="InterPro"/>
</dbReference>
<keyword evidence="3 5" id="KW-1133">Transmembrane helix</keyword>
<evidence type="ECO:0000313" key="7">
    <source>
        <dbReference type="EMBL" id="APA05349.1"/>
    </source>
</evidence>
<dbReference type="Gene3D" id="1.20.1720.10">
    <property type="entry name" value="Multidrug resistance protein D"/>
    <property type="match status" value="1"/>
</dbReference>
<name>A0A1D9PRV4_SCLS1</name>
<dbReference type="VEuPathDB" id="FungiDB:sscle_01g001190"/>
<dbReference type="FunFam" id="1.20.1250.20:FF:000196">
    <property type="entry name" value="MFS toxin efflux pump (AflT)"/>
    <property type="match status" value="1"/>
</dbReference>
<dbReference type="CDD" id="cd17502">
    <property type="entry name" value="MFS_Azr1_MDR_like"/>
    <property type="match status" value="1"/>
</dbReference>
<protein>
    <recommendedName>
        <fullName evidence="6">Major facilitator superfamily (MFS) profile domain-containing protein</fullName>
    </recommendedName>
</protein>
<feature type="transmembrane region" description="Helical" evidence="5">
    <location>
        <begin position="140"/>
        <end position="162"/>
    </location>
</feature>
<dbReference type="OrthoDB" id="10021397at2759"/>
<evidence type="ECO:0000259" key="6">
    <source>
        <dbReference type="PROSITE" id="PS50850"/>
    </source>
</evidence>
<feature type="transmembrane region" description="Helical" evidence="5">
    <location>
        <begin position="50"/>
        <end position="73"/>
    </location>
</feature>
<feature type="transmembrane region" description="Helical" evidence="5">
    <location>
        <begin position="375"/>
        <end position="395"/>
    </location>
</feature>
<dbReference type="Pfam" id="PF07690">
    <property type="entry name" value="MFS_1"/>
    <property type="match status" value="1"/>
</dbReference>